<dbReference type="Proteomes" id="UP001242480">
    <property type="component" value="Unassembled WGS sequence"/>
</dbReference>
<proteinExistence type="inferred from homology"/>
<dbReference type="PRINTS" id="PR00080">
    <property type="entry name" value="SDRFAMILY"/>
</dbReference>
<dbReference type="PROSITE" id="PS00061">
    <property type="entry name" value="ADH_SHORT"/>
    <property type="match status" value="1"/>
</dbReference>
<dbReference type="InterPro" id="IPR020904">
    <property type="entry name" value="Sc_DH/Rdtase_CS"/>
</dbReference>
<dbReference type="RefSeq" id="WP_307267995.1">
    <property type="nucleotide sequence ID" value="NZ_JAUSVX010000001.1"/>
</dbReference>
<gene>
    <name evidence="3" type="ORF">QO011_000798</name>
</gene>
<dbReference type="InterPro" id="IPR036291">
    <property type="entry name" value="NAD(P)-bd_dom_sf"/>
</dbReference>
<evidence type="ECO:0000313" key="4">
    <source>
        <dbReference type="Proteomes" id="UP001242480"/>
    </source>
</evidence>
<dbReference type="NCBIfam" id="NF005559">
    <property type="entry name" value="PRK07231.1"/>
    <property type="match status" value="1"/>
</dbReference>
<sequence>MSGFDLSGKVAVVTGAQRGIGLGIAAELARAGAHVVLTGIMDAEGERAAAELRSGGLPASYRSMDMRDEAAVPRVVGGIAAEHGRLDIAVANAAIYPNTPISAIAPEEWDAVMAVNLRGPFLLAQACLPHFQRRRGGRVIFLSSITGARVSSPGYAHYAATKAGILGFMRTAALEFAPWNVTLNAVEPGNILTEGVLEHQPRSFVEAQRAAVPLRRLGTPEDVAHAVRFLASDEAAYITGQSIVVDGGQLLPEMATAILPEAGA</sequence>
<keyword evidence="3" id="KW-0560">Oxidoreductase</keyword>
<evidence type="ECO:0000256" key="1">
    <source>
        <dbReference type="ARBA" id="ARBA00006484"/>
    </source>
</evidence>
<dbReference type="InterPro" id="IPR002347">
    <property type="entry name" value="SDR_fam"/>
</dbReference>
<keyword evidence="4" id="KW-1185">Reference proteome</keyword>
<comment type="caution">
    <text evidence="3">The sequence shown here is derived from an EMBL/GenBank/DDBJ whole genome shotgun (WGS) entry which is preliminary data.</text>
</comment>
<evidence type="ECO:0000259" key="2">
    <source>
        <dbReference type="SMART" id="SM00822"/>
    </source>
</evidence>
<name>A0ABU0J2Z0_9HYPH</name>
<organism evidence="3 4">
    <name type="scientific">Labrys wisconsinensis</name>
    <dbReference type="NCBI Taxonomy" id="425677"/>
    <lineage>
        <taxon>Bacteria</taxon>
        <taxon>Pseudomonadati</taxon>
        <taxon>Pseudomonadota</taxon>
        <taxon>Alphaproteobacteria</taxon>
        <taxon>Hyphomicrobiales</taxon>
        <taxon>Xanthobacteraceae</taxon>
        <taxon>Labrys</taxon>
    </lineage>
</organism>
<dbReference type="PRINTS" id="PR00081">
    <property type="entry name" value="GDHRDH"/>
</dbReference>
<dbReference type="SMART" id="SM00822">
    <property type="entry name" value="PKS_KR"/>
    <property type="match status" value="1"/>
</dbReference>
<accession>A0ABU0J2Z0</accession>
<dbReference type="SUPFAM" id="SSF51735">
    <property type="entry name" value="NAD(P)-binding Rossmann-fold domains"/>
    <property type="match status" value="1"/>
</dbReference>
<dbReference type="Gene3D" id="3.40.50.720">
    <property type="entry name" value="NAD(P)-binding Rossmann-like Domain"/>
    <property type="match status" value="1"/>
</dbReference>
<dbReference type="GO" id="GO:0004316">
    <property type="term" value="F:3-oxoacyl-[acyl-carrier-protein] reductase (NADPH) activity"/>
    <property type="evidence" value="ECO:0007669"/>
    <property type="project" value="UniProtKB-EC"/>
</dbReference>
<dbReference type="InterPro" id="IPR057326">
    <property type="entry name" value="KR_dom"/>
</dbReference>
<comment type="similarity">
    <text evidence="1">Belongs to the short-chain dehydrogenases/reductases (SDR) family.</text>
</comment>
<dbReference type="InterPro" id="IPR050259">
    <property type="entry name" value="SDR"/>
</dbReference>
<dbReference type="PANTHER" id="PTHR42879">
    <property type="entry name" value="3-OXOACYL-(ACYL-CARRIER-PROTEIN) REDUCTASE"/>
    <property type="match status" value="1"/>
</dbReference>
<dbReference type="EMBL" id="JAUSVX010000001">
    <property type="protein sequence ID" value="MDQ0467803.1"/>
    <property type="molecule type" value="Genomic_DNA"/>
</dbReference>
<dbReference type="EC" id="1.1.1.100" evidence="3"/>
<dbReference type="PANTHER" id="PTHR42879:SF2">
    <property type="entry name" value="3-OXOACYL-[ACYL-CARRIER-PROTEIN] REDUCTASE FABG"/>
    <property type="match status" value="1"/>
</dbReference>
<evidence type="ECO:0000313" key="3">
    <source>
        <dbReference type="EMBL" id="MDQ0467803.1"/>
    </source>
</evidence>
<dbReference type="Pfam" id="PF13561">
    <property type="entry name" value="adh_short_C2"/>
    <property type="match status" value="1"/>
</dbReference>
<reference evidence="3 4" key="1">
    <citation type="submission" date="2023-07" db="EMBL/GenBank/DDBJ databases">
        <title>Genomic Encyclopedia of Type Strains, Phase IV (KMG-IV): sequencing the most valuable type-strain genomes for metagenomic binning, comparative biology and taxonomic classification.</title>
        <authorList>
            <person name="Goeker M."/>
        </authorList>
    </citation>
    <scope>NUCLEOTIDE SEQUENCE [LARGE SCALE GENOMIC DNA]</scope>
    <source>
        <strain evidence="3 4">DSM 19619</strain>
    </source>
</reference>
<protein>
    <submittedName>
        <fullName evidence="3">3-oxoacyl-[acyl-carrier protein] reductase</fullName>
        <ecNumber evidence="3">1.1.1.100</ecNumber>
    </submittedName>
</protein>
<feature type="domain" description="Ketoreductase" evidence="2">
    <location>
        <begin position="9"/>
        <end position="189"/>
    </location>
</feature>